<accession>A0A081D289</accession>
<dbReference type="Proteomes" id="UP000028701">
    <property type="component" value="Unassembled WGS sequence"/>
</dbReference>
<feature type="active site" evidence="5 6">
    <location>
        <position position="218"/>
    </location>
</feature>
<evidence type="ECO:0000256" key="3">
    <source>
        <dbReference type="ARBA" id="ARBA00023027"/>
    </source>
</evidence>
<feature type="active site" evidence="5">
    <location>
        <position position="252"/>
    </location>
</feature>
<dbReference type="EMBL" id="BBJU01000030">
    <property type="protein sequence ID" value="GAK73035.1"/>
    <property type="molecule type" value="Genomic_DNA"/>
</dbReference>
<dbReference type="Pfam" id="PF00171">
    <property type="entry name" value="Aldedh"/>
    <property type="match status" value="1"/>
</dbReference>
<evidence type="ECO:0000259" key="8">
    <source>
        <dbReference type="Pfam" id="PF00171"/>
    </source>
</evidence>
<dbReference type="Gene3D" id="3.40.309.10">
    <property type="entry name" value="Aldehyde Dehydrogenase, Chain A, domain 2"/>
    <property type="match status" value="1"/>
</dbReference>
<dbReference type="PROSITE" id="PS00070">
    <property type="entry name" value="ALDEHYDE_DEHYDR_CYS"/>
    <property type="match status" value="1"/>
</dbReference>
<dbReference type="InterPro" id="IPR016161">
    <property type="entry name" value="Ald_DH/histidinol_DH"/>
</dbReference>
<evidence type="ECO:0000256" key="4">
    <source>
        <dbReference type="PIRNR" id="PIRNR036492"/>
    </source>
</evidence>
<comment type="similarity">
    <text evidence="1 4 7">Belongs to the aldehyde dehydrogenase family.</text>
</comment>
<evidence type="ECO:0000256" key="5">
    <source>
        <dbReference type="PIRSR" id="PIRSR036492-1"/>
    </source>
</evidence>
<dbReference type="InterPro" id="IPR016160">
    <property type="entry name" value="Ald_DH_CS_CYS"/>
</dbReference>
<dbReference type="SUPFAM" id="SSF53720">
    <property type="entry name" value="ALDH-like"/>
    <property type="match status" value="1"/>
</dbReference>
<organism evidence="9 10">
    <name type="scientific">Agrobacterium rubi TR3 = NBRC 13261</name>
    <dbReference type="NCBI Taxonomy" id="1368415"/>
    <lineage>
        <taxon>Bacteria</taxon>
        <taxon>Pseudomonadati</taxon>
        <taxon>Pseudomonadota</taxon>
        <taxon>Alphaproteobacteria</taxon>
        <taxon>Hyphomicrobiales</taxon>
        <taxon>Rhizobiaceae</taxon>
        <taxon>Rhizobium/Agrobacterium group</taxon>
        <taxon>Agrobacterium</taxon>
    </lineage>
</organism>
<evidence type="ECO:0000313" key="10">
    <source>
        <dbReference type="Proteomes" id="UP000028701"/>
    </source>
</evidence>
<dbReference type="PROSITE" id="PS00687">
    <property type="entry name" value="ALDEHYDE_DEHYDR_GLU"/>
    <property type="match status" value="1"/>
</dbReference>
<keyword evidence="3" id="KW-0520">NAD</keyword>
<dbReference type="InterPro" id="IPR012394">
    <property type="entry name" value="Aldehyde_DH_NAD(P)"/>
</dbReference>
<dbReference type="GO" id="GO:0004029">
    <property type="term" value="F:aldehyde dehydrogenase (NAD+) activity"/>
    <property type="evidence" value="ECO:0007669"/>
    <property type="project" value="TreeGrafter"/>
</dbReference>
<dbReference type="GO" id="GO:0006081">
    <property type="term" value="P:aldehyde metabolic process"/>
    <property type="evidence" value="ECO:0007669"/>
    <property type="project" value="InterPro"/>
</dbReference>
<dbReference type="InterPro" id="IPR016162">
    <property type="entry name" value="Ald_DH_N"/>
</dbReference>
<dbReference type="PANTHER" id="PTHR43570">
    <property type="entry name" value="ALDEHYDE DEHYDROGENASE"/>
    <property type="match status" value="1"/>
</dbReference>
<comment type="caution">
    <text evidence="9">The sequence shown here is derived from an EMBL/GenBank/DDBJ whole genome shotgun (WGS) entry which is preliminary data.</text>
</comment>
<dbReference type="PANTHER" id="PTHR43570:SF20">
    <property type="entry name" value="ALDEHYDE DEHYDROGENASE ALDX-RELATED"/>
    <property type="match status" value="1"/>
</dbReference>
<protein>
    <recommendedName>
        <fullName evidence="4">Aldehyde dehydrogenase</fullName>
    </recommendedName>
</protein>
<gene>
    <name evidence="9" type="ORF">RRU01S_30_00330</name>
</gene>
<name>A0A081D289_9HYPH</name>
<proteinExistence type="inferred from homology"/>
<sequence length="470" mass="51308">MGDHGEEYMHLQTMLTHQRAAFEQEPSPSLAVRRDRLERIGRLLGDHRDKLCAVVSKDFGHRSPHETTMLEIVPLMAALRHTRSHLPGWMKPERRGRSIEFLPMKNWVQYQPLGVVGIMAPWNYPLLLALGPLIDILAAGNRAMIKPSELVPETSALLAKLIPDYFKPDEVTVAVGGVEVAAAFSALPFDHLLFTGSTGIGKKVMAAAAANLTPLTLELGGKSPTIVAPDYPVASAAKDIAFGKLMNAGQTCIAPDYVLVQRGKLDAFVEAFGTQAQHFYPAATASQHFTSLVGPHAHERLTRGLEECRERGVKIVTVNIELPTSGLSIQPTLLIDPPADCLLMEEEIFGPILPIVPYDTLNDAIAFVRARPRPLALYIFTHSGDEEREVLEKTISGNVTINGTVLHIAQNDLPFGGVGPSGLGAYHGHEGFKRFSHARGIAKVRLFNPARLVTPPYGGFTKLLARFMGR</sequence>
<dbReference type="Gene3D" id="3.40.605.10">
    <property type="entry name" value="Aldehyde Dehydrogenase, Chain A, domain 1"/>
    <property type="match status" value="1"/>
</dbReference>
<dbReference type="GO" id="GO:0005737">
    <property type="term" value="C:cytoplasm"/>
    <property type="evidence" value="ECO:0007669"/>
    <property type="project" value="TreeGrafter"/>
</dbReference>
<evidence type="ECO:0000256" key="2">
    <source>
        <dbReference type="ARBA" id="ARBA00023002"/>
    </source>
</evidence>
<keyword evidence="2 4" id="KW-0560">Oxidoreductase</keyword>
<dbReference type="InterPro" id="IPR016163">
    <property type="entry name" value="Ald_DH_C"/>
</dbReference>
<reference evidence="9 10" key="1">
    <citation type="submission" date="2014-08" db="EMBL/GenBank/DDBJ databases">
        <title>Whole genome shotgun sequence of Rhizobium rubi NBRC 13261.</title>
        <authorList>
            <person name="Katano-Makiyama Y."/>
            <person name="Hosoyama A."/>
            <person name="Hashimoto M."/>
            <person name="Hosoyama Y."/>
            <person name="Noguchi M."/>
            <person name="Tsuchikane K."/>
            <person name="Uohara A."/>
            <person name="Ohji S."/>
            <person name="Ichikawa N."/>
            <person name="Kimura A."/>
            <person name="Yamazoe A."/>
            <person name="Fujita N."/>
        </authorList>
    </citation>
    <scope>NUCLEOTIDE SEQUENCE [LARGE SCALE GENOMIC DNA]</scope>
    <source>
        <strain evidence="9 10">NBRC 13261</strain>
    </source>
</reference>
<feature type="domain" description="Aldehyde dehydrogenase" evidence="8">
    <location>
        <begin position="14"/>
        <end position="438"/>
    </location>
</feature>
<dbReference type="FunFam" id="3.40.605.10:FF:000004">
    <property type="entry name" value="Aldehyde dehydrogenase"/>
    <property type="match status" value="1"/>
</dbReference>
<dbReference type="CDD" id="cd07133">
    <property type="entry name" value="ALDH_CALDH_CalB"/>
    <property type="match status" value="1"/>
</dbReference>
<dbReference type="RefSeq" id="WP_234936210.1">
    <property type="nucleotide sequence ID" value="NZ_BBJU01000030.1"/>
</dbReference>
<dbReference type="InterPro" id="IPR015590">
    <property type="entry name" value="Aldehyde_DH_dom"/>
</dbReference>
<dbReference type="InterPro" id="IPR029510">
    <property type="entry name" value="Ald_DH_CS_GLU"/>
</dbReference>
<dbReference type="AlphaFoldDB" id="A0A081D289"/>
<dbReference type="eggNOG" id="COG1012">
    <property type="taxonomic scope" value="Bacteria"/>
</dbReference>
<evidence type="ECO:0000313" key="9">
    <source>
        <dbReference type="EMBL" id="GAK73035.1"/>
    </source>
</evidence>
<evidence type="ECO:0000256" key="7">
    <source>
        <dbReference type="RuleBase" id="RU003345"/>
    </source>
</evidence>
<evidence type="ECO:0000256" key="1">
    <source>
        <dbReference type="ARBA" id="ARBA00009986"/>
    </source>
</evidence>
<dbReference type="PIRSF" id="PIRSF036492">
    <property type="entry name" value="ALDH"/>
    <property type="match status" value="1"/>
</dbReference>
<evidence type="ECO:0000256" key="6">
    <source>
        <dbReference type="PROSITE-ProRule" id="PRU10007"/>
    </source>
</evidence>